<name>A0ABZ2NAB8_9BACI</name>
<dbReference type="InterPro" id="IPR000182">
    <property type="entry name" value="GNAT_dom"/>
</dbReference>
<feature type="domain" description="N-acetyltransferase" evidence="1">
    <location>
        <begin position="1"/>
        <end position="144"/>
    </location>
</feature>
<protein>
    <submittedName>
        <fullName evidence="2">GNAT family N-acetyltransferase</fullName>
    </submittedName>
</protein>
<organism evidence="2 3">
    <name type="scientific">Bacillus kandeliae</name>
    <dbReference type="NCBI Taxonomy" id="3129297"/>
    <lineage>
        <taxon>Bacteria</taxon>
        <taxon>Bacillati</taxon>
        <taxon>Bacillota</taxon>
        <taxon>Bacilli</taxon>
        <taxon>Bacillales</taxon>
        <taxon>Bacillaceae</taxon>
        <taxon>Bacillus</taxon>
    </lineage>
</organism>
<evidence type="ECO:0000259" key="1">
    <source>
        <dbReference type="PROSITE" id="PS51186"/>
    </source>
</evidence>
<evidence type="ECO:0000313" key="3">
    <source>
        <dbReference type="Proteomes" id="UP001387364"/>
    </source>
</evidence>
<dbReference type="Gene3D" id="3.40.630.30">
    <property type="match status" value="1"/>
</dbReference>
<dbReference type="Proteomes" id="UP001387364">
    <property type="component" value="Chromosome"/>
</dbReference>
<dbReference type="PROSITE" id="PS51186">
    <property type="entry name" value="GNAT"/>
    <property type="match status" value="1"/>
</dbReference>
<dbReference type="CDD" id="cd04301">
    <property type="entry name" value="NAT_SF"/>
    <property type="match status" value="1"/>
</dbReference>
<dbReference type="Pfam" id="PF00583">
    <property type="entry name" value="Acetyltransf_1"/>
    <property type="match status" value="1"/>
</dbReference>
<dbReference type="InterPro" id="IPR016181">
    <property type="entry name" value="Acyl_CoA_acyltransferase"/>
</dbReference>
<keyword evidence="3" id="KW-1185">Reference proteome</keyword>
<evidence type="ECO:0000313" key="2">
    <source>
        <dbReference type="EMBL" id="WXB94677.1"/>
    </source>
</evidence>
<gene>
    <name evidence="2" type="ORF">WDJ61_08650</name>
</gene>
<dbReference type="SUPFAM" id="SSF55729">
    <property type="entry name" value="Acyl-CoA N-acyltransferases (Nat)"/>
    <property type="match status" value="1"/>
</dbReference>
<dbReference type="EMBL" id="CP147404">
    <property type="protein sequence ID" value="WXB94677.1"/>
    <property type="molecule type" value="Genomic_DNA"/>
</dbReference>
<sequence>MLKISKERNPIWDERKEEIFNQADVGTFNIADNVKGNRLFGEWWSASINETICGYIWGQQDGKAFEVSFIVDAAYRNQKIGEALLREVELSVKCHGVEKIIAIVQPENPNIEKMIEWLYKLGYHLEFNGLKSEKFARNLSKKGIIPLELVKILE</sequence>
<proteinExistence type="predicted"/>
<reference evidence="2 3" key="1">
    <citation type="submission" date="2024-02" db="EMBL/GenBank/DDBJ databases">
        <title>Seven novel Bacillus-like species.</title>
        <authorList>
            <person name="Liu G."/>
        </authorList>
    </citation>
    <scope>NUCLEOTIDE SEQUENCE [LARGE SCALE GENOMIC DNA]</scope>
    <source>
        <strain evidence="2 3">FJAT-52991</strain>
    </source>
</reference>
<dbReference type="RefSeq" id="WP_338754481.1">
    <property type="nucleotide sequence ID" value="NZ_CP147404.1"/>
</dbReference>
<accession>A0ABZ2NAB8</accession>